<accession>A0A2P2NWK6</accession>
<keyword evidence="1" id="KW-1133">Transmembrane helix</keyword>
<sequence length="33" mass="3818">MSIYLFCPIFISSLSCLIFLCFYDITSSHIILL</sequence>
<keyword evidence="1" id="KW-0812">Transmembrane</keyword>
<protein>
    <submittedName>
        <fullName evidence="2">Uncharacterized protein</fullName>
    </submittedName>
</protein>
<dbReference type="AlphaFoldDB" id="A0A2P2NWK6"/>
<keyword evidence="1" id="KW-0472">Membrane</keyword>
<evidence type="ECO:0000313" key="2">
    <source>
        <dbReference type="EMBL" id="MBX46835.1"/>
    </source>
</evidence>
<proteinExistence type="predicted"/>
<organism evidence="2">
    <name type="scientific">Rhizophora mucronata</name>
    <name type="common">Asiatic mangrove</name>
    <dbReference type="NCBI Taxonomy" id="61149"/>
    <lineage>
        <taxon>Eukaryota</taxon>
        <taxon>Viridiplantae</taxon>
        <taxon>Streptophyta</taxon>
        <taxon>Embryophyta</taxon>
        <taxon>Tracheophyta</taxon>
        <taxon>Spermatophyta</taxon>
        <taxon>Magnoliopsida</taxon>
        <taxon>eudicotyledons</taxon>
        <taxon>Gunneridae</taxon>
        <taxon>Pentapetalae</taxon>
        <taxon>rosids</taxon>
        <taxon>fabids</taxon>
        <taxon>Malpighiales</taxon>
        <taxon>Rhizophoraceae</taxon>
        <taxon>Rhizophora</taxon>
    </lineage>
</organism>
<reference evidence="2" key="1">
    <citation type="submission" date="2018-02" db="EMBL/GenBank/DDBJ databases">
        <title>Rhizophora mucronata_Transcriptome.</title>
        <authorList>
            <person name="Meera S.P."/>
            <person name="Sreeshan A."/>
            <person name="Augustine A."/>
        </authorList>
    </citation>
    <scope>NUCLEOTIDE SEQUENCE</scope>
    <source>
        <tissue evidence="2">Leaf</tissue>
    </source>
</reference>
<feature type="transmembrane region" description="Helical" evidence="1">
    <location>
        <begin position="6"/>
        <end position="25"/>
    </location>
</feature>
<evidence type="ECO:0000256" key="1">
    <source>
        <dbReference type="SAM" id="Phobius"/>
    </source>
</evidence>
<name>A0A2P2NWK6_RHIMU</name>
<dbReference type="EMBL" id="GGEC01066351">
    <property type="protein sequence ID" value="MBX46835.1"/>
    <property type="molecule type" value="Transcribed_RNA"/>
</dbReference>